<keyword evidence="11" id="KW-1185">Reference proteome</keyword>
<evidence type="ECO:0000256" key="6">
    <source>
        <dbReference type="ARBA" id="ARBA00022840"/>
    </source>
</evidence>
<name>A0A8T3BNL0_DENNO</name>
<reference evidence="10" key="1">
    <citation type="journal article" date="2022" name="Front. Genet.">
        <title>Chromosome-Scale Assembly of the Dendrobium nobile Genome Provides Insights Into the Molecular Mechanism of the Biosynthesis of the Medicinal Active Ingredient of Dendrobium.</title>
        <authorList>
            <person name="Xu Q."/>
            <person name="Niu S.-C."/>
            <person name="Li K.-L."/>
            <person name="Zheng P.-J."/>
            <person name="Zhang X.-J."/>
            <person name="Jia Y."/>
            <person name="Liu Y."/>
            <person name="Niu Y.-X."/>
            <person name="Yu L.-H."/>
            <person name="Chen D.-F."/>
            <person name="Zhang G.-Q."/>
        </authorList>
    </citation>
    <scope>NUCLEOTIDE SEQUENCE</scope>
    <source>
        <tissue evidence="10">Leaf</tissue>
    </source>
</reference>
<dbReference type="Pfam" id="PF00931">
    <property type="entry name" value="NB-ARC"/>
    <property type="match status" value="1"/>
</dbReference>
<evidence type="ECO:0000259" key="9">
    <source>
        <dbReference type="Pfam" id="PF23559"/>
    </source>
</evidence>
<dbReference type="InterPro" id="IPR027417">
    <property type="entry name" value="P-loop_NTPase"/>
</dbReference>
<evidence type="ECO:0000256" key="2">
    <source>
        <dbReference type="ARBA" id="ARBA00022614"/>
    </source>
</evidence>
<keyword evidence="5" id="KW-0611">Plant defense</keyword>
<dbReference type="GO" id="GO:0009626">
    <property type="term" value="P:plant-type hypersensitive response"/>
    <property type="evidence" value="ECO:0007669"/>
    <property type="project" value="UniProtKB-ARBA"/>
</dbReference>
<dbReference type="InterPro" id="IPR002182">
    <property type="entry name" value="NB-ARC"/>
</dbReference>
<dbReference type="Pfam" id="PF18052">
    <property type="entry name" value="Rx_N"/>
    <property type="match status" value="1"/>
</dbReference>
<evidence type="ECO:0008006" key="12">
    <source>
        <dbReference type="Google" id="ProtNLM"/>
    </source>
</evidence>
<evidence type="ECO:0000313" key="10">
    <source>
        <dbReference type="EMBL" id="KAI0514123.1"/>
    </source>
</evidence>
<comment type="caution">
    <text evidence="10">The sequence shown here is derived from an EMBL/GenBank/DDBJ whole genome shotgun (WGS) entry which is preliminary data.</text>
</comment>
<dbReference type="GO" id="GO:0042742">
    <property type="term" value="P:defense response to bacterium"/>
    <property type="evidence" value="ECO:0007669"/>
    <property type="project" value="UniProtKB-ARBA"/>
</dbReference>
<evidence type="ECO:0000259" key="7">
    <source>
        <dbReference type="Pfam" id="PF00931"/>
    </source>
</evidence>
<dbReference type="PRINTS" id="PR00364">
    <property type="entry name" value="DISEASERSIST"/>
</dbReference>
<dbReference type="Gene3D" id="1.10.8.430">
    <property type="entry name" value="Helical domain of apoptotic protease-activating factors"/>
    <property type="match status" value="1"/>
</dbReference>
<dbReference type="FunFam" id="1.10.10.10:FF:000322">
    <property type="entry name" value="Probable disease resistance protein At1g63360"/>
    <property type="match status" value="1"/>
</dbReference>
<dbReference type="Gene3D" id="1.10.10.10">
    <property type="entry name" value="Winged helix-like DNA-binding domain superfamily/Winged helix DNA-binding domain"/>
    <property type="match status" value="1"/>
</dbReference>
<dbReference type="Gene3D" id="1.20.5.4130">
    <property type="match status" value="1"/>
</dbReference>
<dbReference type="SUPFAM" id="SSF52540">
    <property type="entry name" value="P-loop containing nucleoside triphosphate hydrolases"/>
    <property type="match status" value="1"/>
</dbReference>
<accession>A0A8T3BNL0</accession>
<evidence type="ECO:0000256" key="5">
    <source>
        <dbReference type="ARBA" id="ARBA00022821"/>
    </source>
</evidence>
<dbReference type="InterPro" id="IPR036388">
    <property type="entry name" value="WH-like_DNA-bd_sf"/>
</dbReference>
<dbReference type="InterPro" id="IPR042197">
    <property type="entry name" value="Apaf_helical"/>
</dbReference>
<evidence type="ECO:0000256" key="1">
    <source>
        <dbReference type="ARBA" id="ARBA00008894"/>
    </source>
</evidence>
<keyword evidence="3" id="KW-0677">Repeat</keyword>
<dbReference type="PANTHER" id="PTHR36766:SF40">
    <property type="entry name" value="DISEASE RESISTANCE PROTEIN RGA3"/>
    <property type="match status" value="1"/>
</dbReference>
<dbReference type="Pfam" id="PF23559">
    <property type="entry name" value="WHD_DRP"/>
    <property type="match status" value="1"/>
</dbReference>
<gene>
    <name evidence="10" type="ORF">KFK09_010157</name>
</gene>
<dbReference type="GO" id="GO:0005524">
    <property type="term" value="F:ATP binding"/>
    <property type="evidence" value="ECO:0007669"/>
    <property type="project" value="UniProtKB-KW"/>
</dbReference>
<dbReference type="Proteomes" id="UP000829196">
    <property type="component" value="Unassembled WGS sequence"/>
</dbReference>
<evidence type="ECO:0000256" key="3">
    <source>
        <dbReference type="ARBA" id="ARBA00022737"/>
    </source>
</evidence>
<proteinExistence type="inferred from homology"/>
<feature type="domain" description="Disease resistance protein winged helix" evidence="9">
    <location>
        <begin position="455"/>
        <end position="525"/>
    </location>
</feature>
<dbReference type="EMBL" id="JAGYWB010000008">
    <property type="protein sequence ID" value="KAI0514123.1"/>
    <property type="molecule type" value="Genomic_DNA"/>
</dbReference>
<keyword evidence="2" id="KW-0433">Leucine-rich repeat</keyword>
<dbReference type="OrthoDB" id="786390at2759"/>
<organism evidence="10 11">
    <name type="scientific">Dendrobium nobile</name>
    <name type="common">Orchid</name>
    <dbReference type="NCBI Taxonomy" id="94219"/>
    <lineage>
        <taxon>Eukaryota</taxon>
        <taxon>Viridiplantae</taxon>
        <taxon>Streptophyta</taxon>
        <taxon>Embryophyta</taxon>
        <taxon>Tracheophyta</taxon>
        <taxon>Spermatophyta</taxon>
        <taxon>Magnoliopsida</taxon>
        <taxon>Liliopsida</taxon>
        <taxon>Asparagales</taxon>
        <taxon>Orchidaceae</taxon>
        <taxon>Epidendroideae</taxon>
        <taxon>Malaxideae</taxon>
        <taxon>Dendrobiinae</taxon>
        <taxon>Dendrobium</taxon>
    </lineage>
</organism>
<evidence type="ECO:0000259" key="8">
    <source>
        <dbReference type="Pfam" id="PF18052"/>
    </source>
</evidence>
<feature type="domain" description="Disease resistance N-terminal" evidence="8">
    <location>
        <begin position="10"/>
        <end position="100"/>
    </location>
</feature>
<keyword evidence="4" id="KW-0547">Nucleotide-binding</keyword>
<protein>
    <recommendedName>
        <fullName evidence="12">Disease resistance protein RGA3</fullName>
    </recommendedName>
</protein>
<dbReference type="GO" id="GO:0043531">
    <property type="term" value="F:ADP binding"/>
    <property type="evidence" value="ECO:0007669"/>
    <property type="project" value="InterPro"/>
</dbReference>
<comment type="similarity">
    <text evidence="1">Belongs to the disease resistance NB-LRR family.</text>
</comment>
<feature type="domain" description="NB-ARC" evidence="7">
    <location>
        <begin position="212"/>
        <end position="371"/>
    </location>
</feature>
<dbReference type="GO" id="GO:0002758">
    <property type="term" value="P:innate immune response-activating signaling pathway"/>
    <property type="evidence" value="ECO:0007669"/>
    <property type="project" value="UniProtKB-ARBA"/>
</dbReference>
<keyword evidence="6" id="KW-0067">ATP-binding</keyword>
<evidence type="ECO:0000313" key="11">
    <source>
        <dbReference type="Proteomes" id="UP000829196"/>
    </source>
</evidence>
<dbReference type="Gene3D" id="3.40.50.300">
    <property type="entry name" value="P-loop containing nucleotide triphosphate hydrolases"/>
    <property type="match status" value="1"/>
</dbReference>
<evidence type="ECO:0000256" key="4">
    <source>
        <dbReference type="ARBA" id="ARBA00022741"/>
    </source>
</evidence>
<dbReference type="SMR" id="A0A8T3BNL0"/>
<dbReference type="InterPro" id="IPR058922">
    <property type="entry name" value="WHD_DRP"/>
</dbReference>
<dbReference type="PANTHER" id="PTHR36766">
    <property type="entry name" value="PLANT BROAD-SPECTRUM MILDEW RESISTANCE PROTEIN RPW8"/>
    <property type="match status" value="1"/>
</dbReference>
<dbReference type="AlphaFoldDB" id="A0A8T3BNL0"/>
<dbReference type="InterPro" id="IPR041118">
    <property type="entry name" value="Rx_N"/>
</dbReference>
<sequence>MAEWFVGPIMDKIINTCSNYLEEQVGWQTGIKKELERLQENHPKIQAVVFAANQTLISDQNPAFNKWIWQLRDAIDEADDVLDEFEYMKHKEQLTKNMEETEKRKFMSFLFESPRKILKIGERVLKRDPNLKRLEEAVQKLDKVSADVTNFLYLLDIAKQEQKELEIDLYKTRETGYLPKNDLIGRRKEKELVMEWLRSPSNKPRETDLYRNISLLSIVGYGGMGKTTLLQHVYNDEITQEFDLKMWVCVSNDFNVKKVIADMLECLKKKRPRLETLVALQGKLKEVMSKKFLLVLDDIWEEDEEKDKSKWEDVLAPLASGGFGSKILVTTRTDSVALMFARVITKKVEIVKLEGLDEVECLQLLNSHAFAGVENPNNHESLRIIARDIVKKLLRSPLAAKVIGGVLNSLDFDEMRWREVLESNLLGQNSINSILRLSYIVLPNHLQNCFAFCCMFRQNRKFDKDDLVRMWIALGFIQSSQGMIIEDIGGSYFDVLVKKALFNKVGYGYKVGYYYKMHDLIHELASNFFAQVCGKLVVDEESSLKISETIRHLSIPTCPDILKKIEKLKHLHSLFLFYEESNQIFAVHLFKYSKHQDACAYYTYILVNWK</sequence>